<keyword evidence="9" id="KW-1133">Transmembrane helix</keyword>
<evidence type="ECO:0000259" key="11">
    <source>
        <dbReference type="Pfam" id="PF09211"/>
    </source>
</evidence>
<protein>
    <submittedName>
        <fullName evidence="12">D-alanyl-D-alanine carboxypeptidase</fullName>
        <ecNumber evidence="12">3.4.16.4</ecNumber>
    </submittedName>
</protein>
<dbReference type="GO" id="GO:0009002">
    <property type="term" value="F:serine-type D-Ala-D-Ala carboxypeptidase activity"/>
    <property type="evidence" value="ECO:0007669"/>
    <property type="project" value="UniProtKB-EC"/>
</dbReference>
<dbReference type="PANTHER" id="PTHR21581:SF6">
    <property type="entry name" value="TRAFFICKING PROTEIN PARTICLE COMPLEX SUBUNIT 12"/>
    <property type="match status" value="1"/>
</dbReference>
<feature type="domain" description="Peptidase S11 D-alanyl-D-alanine carboxypeptidase A N-terminal" evidence="10">
    <location>
        <begin position="44"/>
        <end position="269"/>
    </location>
</feature>
<keyword evidence="3" id="KW-0732">Signal</keyword>
<evidence type="ECO:0000256" key="1">
    <source>
        <dbReference type="ARBA" id="ARBA00003217"/>
    </source>
</evidence>
<feature type="transmembrane region" description="Helical" evidence="9">
    <location>
        <begin position="381"/>
        <end position="400"/>
    </location>
</feature>
<dbReference type="Pfam" id="PF00768">
    <property type="entry name" value="Peptidase_S11"/>
    <property type="match status" value="1"/>
</dbReference>
<dbReference type="PRINTS" id="PR00725">
    <property type="entry name" value="DADACBPTASE1"/>
</dbReference>
<evidence type="ECO:0000256" key="5">
    <source>
        <dbReference type="ARBA" id="ARBA00022960"/>
    </source>
</evidence>
<name>A0ABV2JDJ7_9STRE</name>
<sequence length="409" mass="44868">MKKLGLAFIVILCGLLIPVRIQAEDLLTMTKDAGYKVSKTDLPKAYILVDLETGQILEENNSELSRDPANLTKLMTVYLVLEAVENGQLKLEKKININTTLSYSPNYYTVEDLVALSLISSSNDAAIALASTLQTLTGTDFVESMNQKAKDLGMLHTKFVNETGAASLNGETTQSVTTARDLALLSYDILTNYPEVLTYTEQTTYTIQKGTASEEILTSYNHSLEGDTEGLGMSGVNGLITGSSANAGFNAIVTAKRNNRQLISIVLGVGDWNNQEGVYTRHYFANTLLEHGFSDFSYQLLAKKGEYELAGQTYDLNNNLYGLIKKGESKPKLEVTDGYLHLKSSSSSSLLTPPKGVKATLVKKGLFSSKSSTKDYPFVDIMFYIGLLTTIAVLIGMTFFEQLRQLIKR</sequence>
<evidence type="ECO:0000256" key="9">
    <source>
        <dbReference type="SAM" id="Phobius"/>
    </source>
</evidence>
<keyword evidence="9" id="KW-0812">Transmembrane</keyword>
<proteinExistence type="inferred from homology"/>
<evidence type="ECO:0000259" key="10">
    <source>
        <dbReference type="Pfam" id="PF00768"/>
    </source>
</evidence>
<dbReference type="InterPro" id="IPR015294">
    <property type="entry name" value="Pen-bd_prot4_C_dom"/>
</dbReference>
<evidence type="ECO:0000256" key="2">
    <source>
        <dbReference type="ARBA" id="ARBA00007164"/>
    </source>
</evidence>
<dbReference type="SUPFAM" id="SSF56601">
    <property type="entry name" value="beta-lactamase/transpeptidase-like"/>
    <property type="match status" value="1"/>
</dbReference>
<dbReference type="SUPFAM" id="SSF69189">
    <property type="entry name" value="Penicillin-binding protein associated domain"/>
    <property type="match status" value="1"/>
</dbReference>
<dbReference type="PANTHER" id="PTHR21581">
    <property type="entry name" value="D-ALANYL-D-ALANINE CARBOXYPEPTIDASE"/>
    <property type="match status" value="1"/>
</dbReference>
<comment type="function">
    <text evidence="1">Removes C-terminal D-alanyl residues from sugar-peptide cell wall precursors.</text>
</comment>
<dbReference type="EMBL" id="JBEPLN010000003">
    <property type="protein sequence ID" value="MET3633640.1"/>
    <property type="molecule type" value="Genomic_DNA"/>
</dbReference>
<keyword evidence="12" id="KW-0121">Carboxypeptidase</keyword>
<dbReference type="Pfam" id="PF09211">
    <property type="entry name" value="DUF1958"/>
    <property type="match status" value="1"/>
</dbReference>
<dbReference type="EC" id="3.4.16.4" evidence="12"/>
<evidence type="ECO:0000313" key="12">
    <source>
        <dbReference type="EMBL" id="MET3633640.1"/>
    </source>
</evidence>
<accession>A0ABV2JDJ7</accession>
<dbReference type="InterPro" id="IPR015956">
    <property type="entry name" value="Peniciliin-bd_prot_C_sf"/>
</dbReference>
<dbReference type="Proteomes" id="UP001549037">
    <property type="component" value="Unassembled WGS sequence"/>
</dbReference>
<evidence type="ECO:0000256" key="8">
    <source>
        <dbReference type="RuleBase" id="RU004016"/>
    </source>
</evidence>
<keyword evidence="9" id="KW-0472">Membrane</keyword>
<gene>
    <name evidence="12" type="ORF">ABID28_000273</name>
</gene>
<reference evidence="12 13" key="1">
    <citation type="submission" date="2024-06" db="EMBL/GenBank/DDBJ databases">
        <title>Genomic Encyclopedia of Type Strains, Phase IV (KMG-IV): sequencing the most valuable type-strain genomes for metagenomic binning, comparative biology and taxonomic classification.</title>
        <authorList>
            <person name="Goeker M."/>
        </authorList>
    </citation>
    <scope>NUCLEOTIDE SEQUENCE [LARGE SCALE GENOMIC DNA]</scope>
    <source>
        <strain evidence="12 13">DSM 28302</strain>
    </source>
</reference>
<evidence type="ECO:0000256" key="4">
    <source>
        <dbReference type="ARBA" id="ARBA00022801"/>
    </source>
</evidence>
<dbReference type="InterPro" id="IPR001967">
    <property type="entry name" value="Peptidase_S11_N"/>
</dbReference>
<keyword evidence="5" id="KW-0133">Cell shape</keyword>
<evidence type="ECO:0000313" key="13">
    <source>
        <dbReference type="Proteomes" id="UP001549037"/>
    </source>
</evidence>
<evidence type="ECO:0000256" key="6">
    <source>
        <dbReference type="ARBA" id="ARBA00022984"/>
    </source>
</evidence>
<organism evidence="12 13">
    <name type="scientific">Streptococcus porcorum</name>
    <dbReference type="NCBI Taxonomy" id="701526"/>
    <lineage>
        <taxon>Bacteria</taxon>
        <taxon>Bacillati</taxon>
        <taxon>Bacillota</taxon>
        <taxon>Bacilli</taxon>
        <taxon>Lactobacillales</taxon>
        <taxon>Streptococcaceae</taxon>
        <taxon>Streptococcus</taxon>
    </lineage>
</organism>
<dbReference type="InterPro" id="IPR012338">
    <property type="entry name" value="Beta-lactam/transpept-like"/>
</dbReference>
<keyword evidence="7" id="KW-0961">Cell wall biogenesis/degradation</keyword>
<evidence type="ECO:0000256" key="7">
    <source>
        <dbReference type="ARBA" id="ARBA00023316"/>
    </source>
</evidence>
<evidence type="ECO:0000256" key="3">
    <source>
        <dbReference type="ARBA" id="ARBA00022729"/>
    </source>
</evidence>
<keyword evidence="13" id="KW-1185">Reference proteome</keyword>
<dbReference type="Gene3D" id="2.30.140.20">
    <property type="entry name" value="Penicillin-binding protein 4, C-terminal domain"/>
    <property type="match status" value="1"/>
</dbReference>
<comment type="caution">
    <text evidence="12">The sequence shown here is derived from an EMBL/GenBank/DDBJ whole genome shotgun (WGS) entry which is preliminary data.</text>
</comment>
<dbReference type="Gene3D" id="3.40.710.10">
    <property type="entry name" value="DD-peptidase/beta-lactamase superfamily"/>
    <property type="match status" value="1"/>
</dbReference>
<dbReference type="RefSeq" id="WP_354367373.1">
    <property type="nucleotide sequence ID" value="NZ_JBEPLN010000003.1"/>
</dbReference>
<dbReference type="InterPro" id="IPR018044">
    <property type="entry name" value="Peptidase_S11"/>
</dbReference>
<dbReference type="InterPro" id="IPR037091">
    <property type="entry name" value="Pen-bd_prot4_C_dom_sf"/>
</dbReference>
<keyword evidence="6" id="KW-0573">Peptidoglycan synthesis</keyword>
<keyword evidence="12" id="KW-0645">Protease</keyword>
<feature type="domain" description="Penicillin-binding protein 4 C-terminal" evidence="11">
    <location>
        <begin position="301"/>
        <end position="342"/>
    </location>
</feature>
<keyword evidence="4 12" id="KW-0378">Hydrolase</keyword>
<comment type="similarity">
    <text evidence="2 8">Belongs to the peptidase S11 family.</text>
</comment>